<dbReference type="RefSeq" id="WP_146132914.1">
    <property type="nucleotide sequence ID" value="NZ_PVTI01000013.1"/>
</dbReference>
<protein>
    <recommendedName>
        <fullName evidence="5">Lipoprotein</fullName>
    </recommendedName>
</protein>
<feature type="signal peptide" evidence="2">
    <location>
        <begin position="1"/>
        <end position="23"/>
    </location>
</feature>
<name>A0A2T0UJM5_9MICO</name>
<dbReference type="Gene3D" id="2.50.20.20">
    <property type="match status" value="1"/>
</dbReference>
<keyword evidence="4" id="KW-1185">Reference proteome</keyword>
<dbReference type="AlphaFoldDB" id="A0A2T0UJM5"/>
<comment type="caution">
    <text evidence="3">The sequence shown here is derived from an EMBL/GenBank/DDBJ whole genome shotgun (WGS) entry which is preliminary data.</text>
</comment>
<reference evidence="3 4" key="1">
    <citation type="submission" date="2018-03" db="EMBL/GenBank/DDBJ databases">
        <title>Genomic Encyclopedia of Archaeal and Bacterial Type Strains, Phase II (KMG-II): from individual species to whole genera.</title>
        <authorList>
            <person name="Goeker M."/>
        </authorList>
    </citation>
    <scope>NUCLEOTIDE SEQUENCE [LARGE SCALE GENOMIC DNA]</scope>
    <source>
        <strain evidence="3 4">ATCC BAA-1496</strain>
    </source>
</reference>
<evidence type="ECO:0000256" key="2">
    <source>
        <dbReference type="SAM" id="SignalP"/>
    </source>
</evidence>
<dbReference type="PROSITE" id="PS51257">
    <property type="entry name" value="PROKAR_LIPOPROTEIN"/>
    <property type="match status" value="1"/>
</dbReference>
<evidence type="ECO:0008006" key="5">
    <source>
        <dbReference type="Google" id="ProtNLM"/>
    </source>
</evidence>
<evidence type="ECO:0000313" key="4">
    <source>
        <dbReference type="Proteomes" id="UP000237822"/>
    </source>
</evidence>
<dbReference type="EMBL" id="PVTI01000013">
    <property type="protein sequence ID" value="PRY58086.1"/>
    <property type="molecule type" value="Genomic_DNA"/>
</dbReference>
<organism evidence="3 4">
    <name type="scientific">Knoellia remsis</name>
    <dbReference type="NCBI Taxonomy" id="407159"/>
    <lineage>
        <taxon>Bacteria</taxon>
        <taxon>Bacillati</taxon>
        <taxon>Actinomycetota</taxon>
        <taxon>Actinomycetes</taxon>
        <taxon>Micrococcales</taxon>
        <taxon>Intrasporangiaceae</taxon>
        <taxon>Knoellia</taxon>
    </lineage>
</organism>
<accession>A0A2T0UJM5</accession>
<proteinExistence type="predicted"/>
<dbReference type="Proteomes" id="UP000237822">
    <property type="component" value="Unassembled WGS sequence"/>
</dbReference>
<sequence>MSMSSRRVLRAGIVPVVAALALAGCGSSDSGDTAGGSAGSPAKTAEAPKKPSGAELVKQAKATALAAKSGRVVGSVTDEGKQMSIDLAGTLDGTNQALTMGMGGEGEATILTVGGKNYMTGDTTFWTTQAGAEAAKMLDGKYVLVPAAEAKEMGDMTLKGLLDEIFAEDMSALESANSKVEETTVDGQKAYTLSDRVGGGGASMVVTADGKATLIKLTAPKDEPGEMTFSEWNAAKPVAAPSADSIIEPPQ</sequence>
<evidence type="ECO:0000313" key="3">
    <source>
        <dbReference type="EMBL" id="PRY58086.1"/>
    </source>
</evidence>
<evidence type="ECO:0000256" key="1">
    <source>
        <dbReference type="SAM" id="MobiDB-lite"/>
    </source>
</evidence>
<keyword evidence="2" id="KW-0732">Signal</keyword>
<feature type="region of interest" description="Disordered" evidence="1">
    <location>
        <begin position="30"/>
        <end position="53"/>
    </location>
</feature>
<feature type="chain" id="PRO_5038442109" description="Lipoprotein" evidence="2">
    <location>
        <begin position="24"/>
        <end position="251"/>
    </location>
</feature>
<gene>
    <name evidence="3" type="ORF">BCF74_1138</name>
</gene>
<dbReference type="OrthoDB" id="4312411at2"/>